<proteinExistence type="predicted"/>
<gene>
    <name evidence="1" type="ORF">ENJ89_01275</name>
</gene>
<comment type="caution">
    <text evidence="1">The sequence shown here is derived from an EMBL/GenBank/DDBJ whole genome shotgun (WGS) entry which is preliminary data.</text>
</comment>
<dbReference type="EMBL" id="DROD01000093">
    <property type="protein sequence ID" value="HHJ51799.1"/>
    <property type="molecule type" value="Genomic_DNA"/>
</dbReference>
<dbReference type="AlphaFoldDB" id="A0A7V5PMG4"/>
<evidence type="ECO:0000313" key="1">
    <source>
        <dbReference type="EMBL" id="HHJ51799.1"/>
    </source>
</evidence>
<dbReference type="Proteomes" id="UP000886124">
    <property type="component" value="Unassembled WGS sequence"/>
</dbReference>
<protein>
    <submittedName>
        <fullName evidence="1">Uncharacterized protein</fullName>
    </submittedName>
</protein>
<reference evidence="1" key="1">
    <citation type="journal article" date="2020" name="mSystems">
        <title>Genome- and Community-Level Interaction Insights into Carbon Utilization and Element Cycling Functions of Hydrothermarchaeota in Hydrothermal Sediment.</title>
        <authorList>
            <person name="Zhou Z."/>
            <person name="Liu Y."/>
            <person name="Xu W."/>
            <person name="Pan J."/>
            <person name="Luo Z.H."/>
            <person name="Li M."/>
        </authorList>
    </citation>
    <scope>NUCLEOTIDE SEQUENCE [LARGE SCALE GENOMIC DNA]</scope>
    <source>
        <strain evidence="1">HyVt-527</strain>
    </source>
</reference>
<sequence length="52" mass="6255">MPNFSTIWRFRERLIKTDILDTLFGHAGRRRTYFAERYFDRSDDSASNPQAQ</sequence>
<accession>A0A7V5PMG4</accession>
<name>A0A7V5PMG4_CALAY</name>
<organism evidence="1">
    <name type="scientific">Caldithrix abyssi</name>
    <dbReference type="NCBI Taxonomy" id="187145"/>
    <lineage>
        <taxon>Bacteria</taxon>
        <taxon>Pseudomonadati</taxon>
        <taxon>Calditrichota</taxon>
        <taxon>Calditrichia</taxon>
        <taxon>Calditrichales</taxon>
        <taxon>Calditrichaceae</taxon>
        <taxon>Caldithrix</taxon>
    </lineage>
</organism>